<evidence type="ECO:0000259" key="6">
    <source>
        <dbReference type="PROSITE" id="PS50110"/>
    </source>
</evidence>
<dbReference type="AlphaFoldDB" id="A0A140L331"/>
<accession>A0A140L331</accession>
<evidence type="ECO:0000256" key="1">
    <source>
        <dbReference type="ARBA" id="ARBA00018672"/>
    </source>
</evidence>
<evidence type="ECO:0000256" key="3">
    <source>
        <dbReference type="ARBA" id="ARBA00022840"/>
    </source>
</evidence>
<keyword evidence="8" id="KW-1185">Reference proteome</keyword>
<keyword evidence="3" id="KW-0067">ATP-binding</keyword>
<sequence>MRRSKRIIMQKVFVVGSPSFCEDCVKNIEGQYGFRVLGAAYSKEEAALLIADLSPDILIVDADVNEGGINVGEQLKKQREDIIVFIASDYSSIDLLQRAIAKGLNGIVKKPVSAAALADAVEKAKKCGTCQITDEGQSKEIFVFYAPKGGVGKTTLAVNLSGLIASQKGKNMKIAVADLDVWANVQSMLQLKGGRSIADWDLYLDNFNPEELRNYVVTHPLGFDIIPGIKRITEAGIFTAEFTSKFFEVVQNIYDLIIVDTNSTINDGTTVAFEKATRIFVIGTLEVPTLKGLNDLKEVFDLLGVSMHKIRMVLNRIPEKPDISIKEVAQLIPFPLIAKIKENPEVRVAVNRGEIYAVTHPDSEFRYEIAKLAAGIIGLEQEISQRQKGFFKFGAKRLR</sequence>
<comment type="caution">
    <text evidence="7">The sequence shown here is derived from an EMBL/GenBank/DDBJ whole genome shotgun (WGS) entry which is preliminary data.</text>
</comment>
<dbReference type="EMBL" id="LOED01000036">
    <property type="protein sequence ID" value="KXG74956.1"/>
    <property type="molecule type" value="Genomic_DNA"/>
</dbReference>
<dbReference type="PANTHER" id="PTHR43384:SF6">
    <property type="entry name" value="SEPTUM SITE-DETERMINING PROTEIN MIND HOMOLOG, CHLOROPLASTIC"/>
    <property type="match status" value="1"/>
</dbReference>
<dbReference type="Gene3D" id="3.40.50.2300">
    <property type="match status" value="1"/>
</dbReference>
<keyword evidence="2" id="KW-0547">Nucleotide-binding</keyword>
<dbReference type="InParanoid" id="A0A140L331"/>
<evidence type="ECO:0000256" key="4">
    <source>
        <dbReference type="ARBA" id="ARBA00024867"/>
    </source>
</evidence>
<dbReference type="InterPro" id="IPR027417">
    <property type="entry name" value="P-loop_NTPase"/>
</dbReference>
<dbReference type="GO" id="GO:0016887">
    <property type="term" value="F:ATP hydrolysis activity"/>
    <property type="evidence" value="ECO:0007669"/>
    <property type="project" value="TreeGrafter"/>
</dbReference>
<dbReference type="InterPro" id="IPR050625">
    <property type="entry name" value="ParA/MinD_ATPase"/>
</dbReference>
<dbReference type="GO" id="GO:0005829">
    <property type="term" value="C:cytosol"/>
    <property type="evidence" value="ECO:0007669"/>
    <property type="project" value="TreeGrafter"/>
</dbReference>
<gene>
    <name evidence="7" type="ORF">AN618_21230</name>
</gene>
<dbReference type="STRING" id="520764.AN618_21230"/>
<evidence type="ECO:0000313" key="8">
    <source>
        <dbReference type="Proteomes" id="UP000070427"/>
    </source>
</evidence>
<dbReference type="GO" id="GO:0051782">
    <property type="term" value="P:negative regulation of cell division"/>
    <property type="evidence" value="ECO:0007669"/>
    <property type="project" value="TreeGrafter"/>
</dbReference>
<organism evidence="7 8">
    <name type="scientific">Fervidicola ferrireducens</name>
    <dbReference type="NCBI Taxonomy" id="520764"/>
    <lineage>
        <taxon>Bacteria</taxon>
        <taxon>Bacillati</taxon>
        <taxon>Bacillota</taxon>
        <taxon>Clostridia</taxon>
        <taxon>Thermosediminibacterales</taxon>
        <taxon>Thermosediminibacteraceae</taxon>
        <taxon>Fervidicola</taxon>
    </lineage>
</organism>
<dbReference type="GO" id="GO:0005524">
    <property type="term" value="F:ATP binding"/>
    <property type="evidence" value="ECO:0007669"/>
    <property type="project" value="UniProtKB-KW"/>
</dbReference>
<dbReference type="GO" id="GO:0000160">
    <property type="term" value="P:phosphorelay signal transduction system"/>
    <property type="evidence" value="ECO:0007669"/>
    <property type="project" value="InterPro"/>
</dbReference>
<dbReference type="InterPro" id="IPR001789">
    <property type="entry name" value="Sig_transdc_resp-reg_receiver"/>
</dbReference>
<dbReference type="SUPFAM" id="SSF52540">
    <property type="entry name" value="P-loop containing nucleoside triphosphate hydrolases"/>
    <property type="match status" value="1"/>
</dbReference>
<dbReference type="OrthoDB" id="9794577at2"/>
<dbReference type="Gene3D" id="3.40.50.300">
    <property type="entry name" value="P-loop containing nucleotide triphosphate hydrolases"/>
    <property type="match status" value="1"/>
</dbReference>
<proteinExistence type="predicted"/>
<dbReference type="SUPFAM" id="SSF52172">
    <property type="entry name" value="CheY-like"/>
    <property type="match status" value="1"/>
</dbReference>
<feature type="modified residue" description="4-aspartylphosphate" evidence="5">
    <location>
        <position position="61"/>
    </location>
</feature>
<comment type="function">
    <text evidence="4">May play the central regulatory role in sporulation. It may be an element of the effector pathway responsible for the activation of sporulation genes in response to nutritional stress. Spo0A may act in concert with spo0H (a sigma factor) to control the expression of some genes that are critical to the sporulation process.</text>
</comment>
<evidence type="ECO:0000256" key="5">
    <source>
        <dbReference type="PROSITE-ProRule" id="PRU00169"/>
    </source>
</evidence>
<dbReference type="InterPro" id="IPR011006">
    <property type="entry name" value="CheY-like_superfamily"/>
</dbReference>
<dbReference type="GO" id="GO:0009898">
    <property type="term" value="C:cytoplasmic side of plasma membrane"/>
    <property type="evidence" value="ECO:0007669"/>
    <property type="project" value="TreeGrafter"/>
</dbReference>
<evidence type="ECO:0000256" key="2">
    <source>
        <dbReference type="ARBA" id="ARBA00022741"/>
    </source>
</evidence>
<feature type="domain" description="Response regulatory" evidence="6">
    <location>
        <begin position="11"/>
        <end position="125"/>
    </location>
</feature>
<dbReference type="Proteomes" id="UP000070427">
    <property type="component" value="Unassembled WGS sequence"/>
</dbReference>
<reference evidence="7 8" key="1">
    <citation type="submission" date="2015-12" db="EMBL/GenBank/DDBJ databases">
        <title>Draft genome sequnece of Fervidicola ferrireducens strain Y170.</title>
        <authorList>
            <person name="Patel B.K."/>
        </authorList>
    </citation>
    <scope>NUCLEOTIDE SEQUENCE [LARGE SCALE GENOMIC DNA]</scope>
    <source>
        <strain evidence="7 8">Y170</strain>
    </source>
</reference>
<dbReference type="Pfam" id="PF13614">
    <property type="entry name" value="AAA_31"/>
    <property type="match status" value="1"/>
</dbReference>
<evidence type="ECO:0000313" key="7">
    <source>
        <dbReference type="EMBL" id="KXG74956.1"/>
    </source>
</evidence>
<dbReference type="PANTHER" id="PTHR43384">
    <property type="entry name" value="SEPTUM SITE-DETERMINING PROTEIN MIND HOMOLOG, CHLOROPLASTIC-RELATED"/>
    <property type="match status" value="1"/>
</dbReference>
<protein>
    <recommendedName>
        <fullName evidence="1">Stage 0 sporulation protein A homolog</fullName>
    </recommendedName>
</protein>
<dbReference type="PROSITE" id="PS50110">
    <property type="entry name" value="RESPONSE_REGULATORY"/>
    <property type="match status" value="1"/>
</dbReference>
<dbReference type="Pfam" id="PF00072">
    <property type="entry name" value="Response_reg"/>
    <property type="match status" value="1"/>
</dbReference>
<name>A0A140L331_9FIRM</name>
<dbReference type="InterPro" id="IPR025669">
    <property type="entry name" value="AAA_dom"/>
</dbReference>
<keyword evidence="5" id="KW-0597">Phosphoprotein</keyword>